<dbReference type="AlphaFoldDB" id="A0A846H8A7"/>
<dbReference type="EMBL" id="JTCM02000019">
    <property type="protein sequence ID" value="NEU73188.1"/>
    <property type="molecule type" value="Genomic_DNA"/>
</dbReference>
<dbReference type="Pfam" id="PF20118">
    <property type="entry name" value="DUF6508"/>
    <property type="match status" value="1"/>
</dbReference>
<comment type="caution">
    <text evidence="1">The sequence shown here is derived from an EMBL/GenBank/DDBJ whole genome shotgun (WGS) entry which is preliminary data.</text>
</comment>
<sequence>MDTSSEITRNNIDTVLALLPILSSKKANLYNIQTESLTLDPYSYSKEFEKFIKALYEENFVIFFDWVTWQNEDQRVQHPELLNYADICT</sequence>
<evidence type="ECO:0000313" key="1">
    <source>
        <dbReference type="EMBL" id="NEU73188.1"/>
    </source>
</evidence>
<keyword evidence="2" id="KW-1185">Reference proteome</keyword>
<dbReference type="InterPro" id="IPR045425">
    <property type="entry name" value="DUF6508"/>
</dbReference>
<protein>
    <submittedName>
        <fullName evidence="1">Uncharacterized protein</fullName>
    </submittedName>
</protein>
<proteinExistence type="predicted"/>
<dbReference type="Proteomes" id="UP000031549">
    <property type="component" value="Unassembled WGS sequence"/>
</dbReference>
<name>A0A846H8A7_9CYAN</name>
<gene>
    <name evidence="1" type="ORF">PI95_011590</name>
</gene>
<accession>A0A846H8A7</accession>
<dbReference type="RefSeq" id="WP_163518808.1">
    <property type="nucleotide sequence ID" value="NZ_JTCM02000019.1"/>
</dbReference>
<reference evidence="1 2" key="1">
    <citation type="journal article" date="2015" name="Genome Announc.">
        <title>Draft Genome Sequence of Cyanobacterium Hassallia byssoidea Strain VB512170, Isolated from Monuments in India.</title>
        <authorList>
            <person name="Singh D."/>
            <person name="Chandrababunaidu M.M."/>
            <person name="Panda A."/>
            <person name="Sen D."/>
            <person name="Bhattacharyya S."/>
            <person name="Adhikary S.P."/>
            <person name="Tripathy S."/>
        </authorList>
    </citation>
    <scope>NUCLEOTIDE SEQUENCE [LARGE SCALE GENOMIC DNA]</scope>
    <source>
        <strain evidence="1 2">VB512170</strain>
    </source>
</reference>
<evidence type="ECO:0000313" key="2">
    <source>
        <dbReference type="Proteomes" id="UP000031549"/>
    </source>
</evidence>
<organism evidence="1 2">
    <name type="scientific">Hassallia byssoidea VB512170</name>
    <dbReference type="NCBI Taxonomy" id="1304833"/>
    <lineage>
        <taxon>Bacteria</taxon>
        <taxon>Bacillati</taxon>
        <taxon>Cyanobacteriota</taxon>
        <taxon>Cyanophyceae</taxon>
        <taxon>Nostocales</taxon>
        <taxon>Tolypothrichaceae</taxon>
        <taxon>Hassallia</taxon>
    </lineage>
</organism>